<dbReference type="RefSeq" id="WP_179829082.1">
    <property type="nucleotide sequence ID" value="NZ_JACCCO010000004.1"/>
</dbReference>
<evidence type="ECO:0000313" key="2">
    <source>
        <dbReference type="Proteomes" id="UP000576393"/>
    </source>
</evidence>
<gene>
    <name evidence="1" type="ORF">HDA43_006861</name>
</gene>
<name>A0A852V827_9ACTN</name>
<keyword evidence="2" id="KW-1185">Reference proteome</keyword>
<sequence>MNTPIYDALVAELADQERTPHGRAAEPRPWFTPAVAPGRADVLDTTPAGVIA</sequence>
<comment type="caution">
    <text evidence="1">The sequence shown here is derived from an EMBL/GenBank/DDBJ whole genome shotgun (WGS) entry which is preliminary data.</text>
</comment>
<reference evidence="1 2" key="1">
    <citation type="submission" date="2020-07" db="EMBL/GenBank/DDBJ databases">
        <title>Sequencing the genomes of 1000 actinobacteria strains.</title>
        <authorList>
            <person name="Klenk H.-P."/>
        </authorList>
    </citation>
    <scope>NUCLEOTIDE SEQUENCE [LARGE SCALE GENOMIC DNA]</scope>
    <source>
        <strain evidence="1 2">DSM 45763</strain>
    </source>
</reference>
<proteinExistence type="predicted"/>
<accession>A0A852V827</accession>
<dbReference type="Proteomes" id="UP000576393">
    <property type="component" value="Unassembled WGS sequence"/>
</dbReference>
<dbReference type="EMBL" id="JACCCO010000004">
    <property type="protein sequence ID" value="NYF44619.1"/>
    <property type="molecule type" value="Genomic_DNA"/>
</dbReference>
<organism evidence="1 2">
    <name type="scientific">Streptosporangium sandarakinum</name>
    <dbReference type="NCBI Taxonomy" id="1260955"/>
    <lineage>
        <taxon>Bacteria</taxon>
        <taxon>Bacillati</taxon>
        <taxon>Actinomycetota</taxon>
        <taxon>Actinomycetes</taxon>
        <taxon>Streptosporangiales</taxon>
        <taxon>Streptosporangiaceae</taxon>
        <taxon>Streptosporangium</taxon>
    </lineage>
</organism>
<protein>
    <submittedName>
        <fullName evidence="1">Uncharacterized protein</fullName>
    </submittedName>
</protein>
<evidence type="ECO:0000313" key="1">
    <source>
        <dbReference type="EMBL" id="NYF44619.1"/>
    </source>
</evidence>
<dbReference type="AlphaFoldDB" id="A0A852V827"/>